<evidence type="ECO:0000259" key="12">
    <source>
        <dbReference type="Pfam" id="PF12019"/>
    </source>
</evidence>
<dbReference type="GO" id="GO:0015628">
    <property type="term" value="P:protein secretion by the type II secretion system"/>
    <property type="evidence" value="ECO:0007669"/>
    <property type="project" value="InterPro"/>
</dbReference>
<dbReference type="Pfam" id="PF12019">
    <property type="entry name" value="GspH"/>
    <property type="match status" value="1"/>
</dbReference>
<dbReference type="Proteomes" id="UP000232693">
    <property type="component" value="Chromosome"/>
</dbReference>
<dbReference type="InterPro" id="IPR012902">
    <property type="entry name" value="N_methyl_site"/>
</dbReference>
<dbReference type="GO" id="GO:0005886">
    <property type="term" value="C:plasma membrane"/>
    <property type="evidence" value="ECO:0007669"/>
    <property type="project" value="UniProtKB-SubCell"/>
</dbReference>
<evidence type="ECO:0000256" key="1">
    <source>
        <dbReference type="ARBA" id="ARBA00004377"/>
    </source>
</evidence>
<evidence type="ECO:0000256" key="3">
    <source>
        <dbReference type="ARBA" id="ARBA00022475"/>
    </source>
</evidence>
<keyword evidence="8 11" id="KW-0472">Membrane</keyword>
<keyword evidence="14" id="KW-1185">Reference proteome</keyword>
<evidence type="ECO:0000256" key="5">
    <source>
        <dbReference type="ARBA" id="ARBA00022519"/>
    </source>
</evidence>
<dbReference type="SUPFAM" id="SSF54523">
    <property type="entry name" value="Pili subunits"/>
    <property type="match status" value="1"/>
</dbReference>
<dbReference type="OrthoDB" id="6183358at2"/>
<dbReference type="Pfam" id="PF07963">
    <property type="entry name" value="N_methyl"/>
    <property type="match status" value="1"/>
</dbReference>
<keyword evidence="3" id="KW-1003">Cell membrane</keyword>
<name>A0A2K9B0W4_9GAMM</name>
<accession>A0A2K9B0W4</accession>
<keyword evidence="6 11" id="KW-0812">Transmembrane</keyword>
<keyword evidence="5" id="KW-0997">Cell inner membrane</keyword>
<dbReference type="InterPro" id="IPR022346">
    <property type="entry name" value="T2SS_GspH"/>
</dbReference>
<evidence type="ECO:0000313" key="13">
    <source>
        <dbReference type="EMBL" id="AUD78568.1"/>
    </source>
</evidence>
<evidence type="ECO:0000256" key="11">
    <source>
        <dbReference type="SAM" id="Phobius"/>
    </source>
</evidence>
<evidence type="ECO:0000256" key="4">
    <source>
        <dbReference type="ARBA" id="ARBA00022481"/>
    </source>
</evidence>
<evidence type="ECO:0000256" key="2">
    <source>
        <dbReference type="ARBA" id="ARBA00021549"/>
    </source>
</evidence>
<feature type="domain" description="General secretion pathway GspH" evidence="12">
    <location>
        <begin position="60"/>
        <end position="167"/>
    </location>
</feature>
<evidence type="ECO:0000256" key="6">
    <source>
        <dbReference type="ARBA" id="ARBA00022692"/>
    </source>
</evidence>
<feature type="transmembrane region" description="Helical" evidence="11">
    <location>
        <begin position="22"/>
        <end position="43"/>
    </location>
</feature>
<evidence type="ECO:0000256" key="7">
    <source>
        <dbReference type="ARBA" id="ARBA00022989"/>
    </source>
</evidence>
<evidence type="ECO:0000256" key="9">
    <source>
        <dbReference type="ARBA" id="ARBA00025772"/>
    </source>
</evidence>
<dbReference type="KEGG" id="kpd:CW740_04580"/>
<comment type="similarity">
    <text evidence="9">Belongs to the GSP H family.</text>
</comment>
<dbReference type="Gene3D" id="3.55.40.10">
    <property type="entry name" value="minor pseudopilin epsh domain"/>
    <property type="match status" value="1"/>
</dbReference>
<sequence>MMELYVLTGGRNLMMSKQNTKAFTIIELMTTVAIVAIMAAIAVPGMRNLIMNNRLVGFSNDIVSSVSAARNEAIGSRQQVAIEPNGGDWSQGWRVFVDANDSGTFDAGEEIVREIEAYPSSMSENASPGNNIVFTSRGIMSNLGGWGTLTICDDRGAGRSINIAGAGNVTVSKIDVGGC</sequence>
<dbReference type="AlphaFoldDB" id="A0A2K9B0W4"/>
<protein>
    <recommendedName>
        <fullName evidence="2">Type II secretion system protein H</fullName>
    </recommendedName>
    <alternativeName>
        <fullName evidence="10">General secretion pathway protein H</fullName>
    </alternativeName>
</protein>
<dbReference type="GO" id="GO:0015627">
    <property type="term" value="C:type II protein secretion system complex"/>
    <property type="evidence" value="ECO:0007669"/>
    <property type="project" value="InterPro"/>
</dbReference>
<keyword evidence="7 11" id="KW-1133">Transmembrane helix</keyword>
<dbReference type="InterPro" id="IPR045584">
    <property type="entry name" value="Pilin-like"/>
</dbReference>
<comment type="subcellular location">
    <subcellularLocation>
        <location evidence="1">Cell inner membrane</location>
        <topology evidence="1">Single-pass membrane protein</topology>
    </subcellularLocation>
</comment>
<reference evidence="13 14" key="1">
    <citation type="submission" date="2017-12" db="EMBL/GenBank/DDBJ databases">
        <title>Kangiella profundi FT102 completed genome.</title>
        <authorList>
            <person name="Xu J."/>
            <person name="Wang J."/>
            <person name="Lu Y."/>
        </authorList>
    </citation>
    <scope>NUCLEOTIDE SEQUENCE [LARGE SCALE GENOMIC DNA]</scope>
    <source>
        <strain evidence="13 14">FT102</strain>
    </source>
</reference>
<keyword evidence="4" id="KW-0488">Methylation</keyword>
<evidence type="ECO:0000256" key="8">
    <source>
        <dbReference type="ARBA" id="ARBA00023136"/>
    </source>
</evidence>
<gene>
    <name evidence="13" type="ORF">CW740_04580</name>
</gene>
<dbReference type="NCBIfam" id="TIGR02532">
    <property type="entry name" value="IV_pilin_GFxxxE"/>
    <property type="match status" value="1"/>
</dbReference>
<evidence type="ECO:0000313" key="14">
    <source>
        <dbReference type="Proteomes" id="UP000232693"/>
    </source>
</evidence>
<organism evidence="13 14">
    <name type="scientific">Kangiella profundi</name>
    <dbReference type="NCBI Taxonomy" id="1561924"/>
    <lineage>
        <taxon>Bacteria</taxon>
        <taxon>Pseudomonadati</taxon>
        <taxon>Pseudomonadota</taxon>
        <taxon>Gammaproteobacteria</taxon>
        <taxon>Kangiellales</taxon>
        <taxon>Kangiellaceae</taxon>
        <taxon>Kangiella</taxon>
    </lineage>
</organism>
<dbReference type="EMBL" id="CP025120">
    <property type="protein sequence ID" value="AUD78568.1"/>
    <property type="molecule type" value="Genomic_DNA"/>
</dbReference>
<evidence type="ECO:0000256" key="10">
    <source>
        <dbReference type="ARBA" id="ARBA00030775"/>
    </source>
</evidence>
<proteinExistence type="inferred from homology"/>